<proteinExistence type="inferred from homology"/>
<dbReference type="GO" id="GO:0000462">
    <property type="term" value="P:maturation of SSU-rRNA from tricistronic rRNA transcript (SSU-rRNA, 5.8S rRNA, LSU-rRNA)"/>
    <property type="evidence" value="ECO:0007669"/>
    <property type="project" value="TreeGrafter"/>
</dbReference>
<evidence type="ECO:0000313" key="8">
    <source>
        <dbReference type="EMBL" id="KAG7115504.1"/>
    </source>
</evidence>
<dbReference type="Pfam" id="PF09368">
    <property type="entry name" value="Sas10"/>
    <property type="match status" value="1"/>
</dbReference>
<protein>
    <submittedName>
        <fullName evidence="8">Something about silencing protein 10 like</fullName>
    </submittedName>
</protein>
<dbReference type="Pfam" id="PF04000">
    <property type="entry name" value="Sas10_Utp3"/>
    <property type="match status" value="1"/>
</dbReference>
<dbReference type="OrthoDB" id="1924577at2759"/>
<dbReference type="GO" id="GO:0032040">
    <property type="term" value="C:small-subunit processome"/>
    <property type="evidence" value="ECO:0007669"/>
    <property type="project" value="TreeGrafter"/>
</dbReference>
<comment type="caution">
    <text evidence="8">The sequence shown here is derived from an EMBL/GenBank/DDBJ whole genome shotgun (WGS) entry which is preliminary data.</text>
</comment>
<keyword evidence="5" id="KW-0175">Coiled coil</keyword>
<feature type="region of interest" description="Disordered" evidence="6">
    <location>
        <begin position="1"/>
        <end position="30"/>
    </location>
</feature>
<keyword evidence="3" id="KW-0597">Phosphoprotein</keyword>
<comment type="similarity">
    <text evidence="2">Belongs to the SAS10 family.</text>
</comment>
<evidence type="ECO:0000256" key="6">
    <source>
        <dbReference type="SAM" id="MobiDB-lite"/>
    </source>
</evidence>
<feature type="domain" description="Sas10 C-terminal" evidence="7">
    <location>
        <begin position="574"/>
        <end position="648"/>
    </location>
</feature>
<dbReference type="InterPro" id="IPR018972">
    <property type="entry name" value="Sas10_C_dom"/>
</dbReference>
<keyword evidence="4" id="KW-0539">Nucleus</keyword>
<feature type="coiled-coil region" evidence="5">
    <location>
        <begin position="148"/>
        <end position="179"/>
    </location>
</feature>
<evidence type="ECO:0000256" key="2">
    <source>
        <dbReference type="ARBA" id="ARBA00010979"/>
    </source>
</evidence>
<evidence type="ECO:0000256" key="5">
    <source>
        <dbReference type="SAM" id="Coils"/>
    </source>
</evidence>
<feature type="compositionally biased region" description="Acidic residues" evidence="6">
    <location>
        <begin position="511"/>
        <end position="520"/>
    </location>
</feature>
<dbReference type="AlphaFoldDB" id="A0A8I2Z756"/>
<feature type="compositionally biased region" description="Acidic residues" evidence="6">
    <location>
        <begin position="115"/>
        <end position="132"/>
    </location>
</feature>
<evidence type="ECO:0000256" key="1">
    <source>
        <dbReference type="ARBA" id="ARBA00004123"/>
    </source>
</evidence>
<evidence type="ECO:0000256" key="4">
    <source>
        <dbReference type="ARBA" id="ARBA00023242"/>
    </source>
</evidence>
<dbReference type="InterPro" id="IPR007146">
    <property type="entry name" value="Sas10/Utp3/C1D"/>
</dbReference>
<dbReference type="PANTHER" id="PTHR13237:SF8">
    <property type="entry name" value="SOMETHING ABOUT SILENCING PROTEIN 10"/>
    <property type="match status" value="1"/>
</dbReference>
<evidence type="ECO:0000259" key="7">
    <source>
        <dbReference type="Pfam" id="PF09368"/>
    </source>
</evidence>
<feature type="compositionally biased region" description="Acidic residues" evidence="6">
    <location>
        <begin position="419"/>
        <end position="433"/>
    </location>
</feature>
<sequence>MGKKRKASSRNAQPTGPKELDAADARLGPITTYKDVADSEEEYFINRDKIMFDEEPRSKRARRVAEEDKFLEQSDEEILDEDMDSEDEDEKEEAPRPKKGAAAKDRRRRAAAAGSDDEAGEQGNTNDDDGEQGDSGWWGDAKTDYYDNDQIETEADALEEEAEAKRLQQKKLAKMAEEDFLFDEGDWLAARPDGDANDGDEDVVTEVLQDVAVTDDMTPEARSTLLAARYPEFEYLVREFRELQPRLVTLQKAAHGKSGKSLEAVRYWILGCYVAALASYFAILTSPARDGASTTTFKILAPAELRDHEVMETLVTCREAWQKLDAVRAITAADESMDVDSAGEEDDTLASIPAGADFVRPSKADKKIRKAKEKAQKEKAKRAQAVEDSFADLDGLLATTTTSKKARKSAAAKRGAGAADEDGNSDFGEEEELDARTAADKAARKKSLRFYTSQIVQKANRRAGAGRDAGGDADIPYRERLRDRQARLNAEAEKRGQKGSKYGEDLGADPGGDESNDEDAATAKAVRAEEDDEYYDMVAARSGAKKADKAARQAALAAAGVADRVVEQEVIGPDGKRSINYTIEKNKGLAPKRKKENRNPRVKKKLQYEAKQKKLRSMMSTYKGGEPQGGYGGEKTGITTGLVRARKL</sequence>
<feature type="compositionally biased region" description="Basic residues" evidence="6">
    <location>
        <begin position="97"/>
        <end position="110"/>
    </location>
</feature>
<gene>
    <name evidence="8" type="ORF">HYQ45_016292</name>
</gene>
<organism evidence="8 9">
    <name type="scientific">Verticillium longisporum</name>
    <name type="common">Verticillium dahliae var. longisporum</name>
    <dbReference type="NCBI Taxonomy" id="100787"/>
    <lineage>
        <taxon>Eukaryota</taxon>
        <taxon>Fungi</taxon>
        <taxon>Dikarya</taxon>
        <taxon>Ascomycota</taxon>
        <taxon>Pezizomycotina</taxon>
        <taxon>Sordariomycetes</taxon>
        <taxon>Hypocreomycetidae</taxon>
        <taxon>Glomerellales</taxon>
        <taxon>Plectosphaerellaceae</taxon>
        <taxon>Verticillium</taxon>
    </lineage>
</organism>
<dbReference type="EMBL" id="JAEMWZ010000477">
    <property type="protein sequence ID" value="KAG7115504.1"/>
    <property type="molecule type" value="Genomic_DNA"/>
</dbReference>
<name>A0A8I2Z756_VERLO</name>
<feature type="region of interest" description="Disordered" evidence="6">
    <location>
        <begin position="458"/>
        <end position="528"/>
    </location>
</feature>
<accession>A0A8I2Z756</accession>
<dbReference type="Proteomes" id="UP000689129">
    <property type="component" value="Unassembled WGS sequence"/>
</dbReference>
<dbReference type="PANTHER" id="PTHR13237">
    <property type="entry name" value="SOMETHING ABOUT SILENCING PROTEIN 10-RELATED"/>
    <property type="match status" value="1"/>
</dbReference>
<evidence type="ECO:0000313" key="9">
    <source>
        <dbReference type="Proteomes" id="UP000689129"/>
    </source>
</evidence>
<feature type="region of interest" description="Disordered" evidence="6">
    <location>
        <begin position="44"/>
        <end position="146"/>
    </location>
</feature>
<feature type="region of interest" description="Disordered" evidence="6">
    <location>
        <begin position="402"/>
        <end position="434"/>
    </location>
</feature>
<feature type="compositionally biased region" description="Basic and acidic residues" evidence="6">
    <location>
        <begin position="475"/>
        <end position="504"/>
    </location>
</feature>
<feature type="region of interest" description="Disordered" evidence="6">
    <location>
        <begin position="363"/>
        <end position="385"/>
    </location>
</feature>
<reference evidence="8" key="1">
    <citation type="journal article" date="2021" name="Mol. Plant Pathol.">
        <title>A 20-kb lineage-specific genomic region tames virulence in pathogenic amphidiploid Verticillium longisporum.</title>
        <authorList>
            <person name="Harting R."/>
            <person name="Starke J."/>
            <person name="Kusch H."/>
            <person name="Poggeler S."/>
            <person name="Maurus I."/>
            <person name="Schluter R."/>
            <person name="Landesfeind M."/>
            <person name="Bulla I."/>
            <person name="Nowrousian M."/>
            <person name="de Jonge R."/>
            <person name="Stahlhut G."/>
            <person name="Hoff K.J."/>
            <person name="Asshauer K.P."/>
            <person name="Thurmer A."/>
            <person name="Stanke M."/>
            <person name="Daniel R."/>
            <person name="Morgenstern B."/>
            <person name="Thomma B.P.H.J."/>
            <person name="Kronstad J.W."/>
            <person name="Braus-Stromeyer S.A."/>
            <person name="Braus G.H."/>
        </authorList>
    </citation>
    <scope>NUCLEOTIDE SEQUENCE</scope>
    <source>
        <strain evidence="8">Vl32</strain>
    </source>
</reference>
<feature type="compositionally biased region" description="Basic and acidic residues" evidence="6">
    <location>
        <begin position="44"/>
        <end position="72"/>
    </location>
</feature>
<comment type="subcellular location">
    <subcellularLocation>
        <location evidence="1">Nucleus</location>
    </subcellularLocation>
</comment>
<evidence type="ECO:0000256" key="3">
    <source>
        <dbReference type="ARBA" id="ARBA00022553"/>
    </source>
</evidence>
<feature type="compositionally biased region" description="Acidic residues" evidence="6">
    <location>
        <begin position="73"/>
        <end position="92"/>
    </location>
</feature>